<organism evidence="2 3">
    <name type="scientific">Thermomonospora cellulosilytica</name>
    <dbReference type="NCBI Taxonomy" id="1411118"/>
    <lineage>
        <taxon>Bacteria</taxon>
        <taxon>Bacillati</taxon>
        <taxon>Actinomycetota</taxon>
        <taxon>Actinomycetes</taxon>
        <taxon>Streptosporangiales</taxon>
        <taxon>Thermomonosporaceae</taxon>
        <taxon>Thermomonospora</taxon>
    </lineage>
</organism>
<accession>A0A7W3MW44</accession>
<evidence type="ECO:0000256" key="1">
    <source>
        <dbReference type="SAM" id="Phobius"/>
    </source>
</evidence>
<dbReference type="Proteomes" id="UP000539313">
    <property type="component" value="Unassembled WGS sequence"/>
</dbReference>
<reference evidence="2 3" key="1">
    <citation type="submission" date="2020-08" db="EMBL/GenBank/DDBJ databases">
        <title>Sequencing the genomes of 1000 actinobacteria strains.</title>
        <authorList>
            <person name="Klenk H.-P."/>
        </authorList>
    </citation>
    <scope>NUCLEOTIDE SEQUENCE [LARGE SCALE GENOMIC DNA]</scope>
    <source>
        <strain evidence="2 3">DSM 45823</strain>
    </source>
</reference>
<keyword evidence="1" id="KW-0472">Membrane</keyword>
<feature type="transmembrane region" description="Helical" evidence="1">
    <location>
        <begin position="64"/>
        <end position="84"/>
    </location>
</feature>
<sequence>MLWLHTAFLAFGTFALFTEASAMREHGSPDAGALLIGGVMGVGLTCGLALSAVQVMRAVPWARYLTLALESFFLFGALVQFAVLLTAPDLVGGAVAIAHITVIGTVIWLVGKSREWFGSSGAQNG</sequence>
<dbReference type="AlphaFoldDB" id="A0A7W3MW44"/>
<name>A0A7W3MW44_9ACTN</name>
<proteinExistence type="predicted"/>
<feature type="transmembrane region" description="Helical" evidence="1">
    <location>
        <begin position="90"/>
        <end position="110"/>
    </location>
</feature>
<comment type="caution">
    <text evidence="2">The sequence shown here is derived from an EMBL/GenBank/DDBJ whole genome shotgun (WGS) entry which is preliminary data.</text>
</comment>
<keyword evidence="1" id="KW-0812">Transmembrane</keyword>
<dbReference type="RefSeq" id="WP_182704859.1">
    <property type="nucleotide sequence ID" value="NZ_JACJII010000001.1"/>
</dbReference>
<evidence type="ECO:0000313" key="3">
    <source>
        <dbReference type="Proteomes" id="UP000539313"/>
    </source>
</evidence>
<protein>
    <submittedName>
        <fullName evidence="2">Uncharacterized protein</fullName>
    </submittedName>
</protein>
<evidence type="ECO:0000313" key="2">
    <source>
        <dbReference type="EMBL" id="MBA9002961.1"/>
    </source>
</evidence>
<gene>
    <name evidence="2" type="ORF">HNR21_001843</name>
</gene>
<keyword evidence="1" id="KW-1133">Transmembrane helix</keyword>
<keyword evidence="3" id="KW-1185">Reference proteome</keyword>
<dbReference type="EMBL" id="JACJII010000001">
    <property type="protein sequence ID" value="MBA9002961.1"/>
    <property type="molecule type" value="Genomic_DNA"/>
</dbReference>
<feature type="transmembrane region" description="Helical" evidence="1">
    <location>
        <begin position="32"/>
        <end position="52"/>
    </location>
</feature>